<proteinExistence type="inferred from homology"/>
<comment type="pathway">
    <text evidence="2 11">Amino-acid biosynthesis; L-serine biosynthesis; L-serine from 3-phospho-D-glycerate: step 2/3.</text>
</comment>
<keyword evidence="11" id="KW-0963">Cytoplasm</keyword>
<dbReference type="Gene3D" id="3.90.1150.10">
    <property type="entry name" value="Aspartate Aminotransferase, domain 1"/>
    <property type="match status" value="1"/>
</dbReference>
<dbReference type="NCBIfam" id="NF003764">
    <property type="entry name" value="PRK05355.1"/>
    <property type="match status" value="1"/>
</dbReference>
<dbReference type="PANTHER" id="PTHR43247">
    <property type="entry name" value="PHOSPHOSERINE AMINOTRANSFERASE"/>
    <property type="match status" value="1"/>
</dbReference>
<evidence type="ECO:0000256" key="2">
    <source>
        <dbReference type="ARBA" id="ARBA00005099"/>
    </source>
</evidence>
<comment type="function">
    <text evidence="1 11">Catalyzes the reversible conversion of 3-phosphohydroxypyruvate to phosphoserine and of 3-hydroxy-2-oxo-4-phosphonooxybutanoate to phosphohydroxythreonine.</text>
</comment>
<evidence type="ECO:0000256" key="11">
    <source>
        <dbReference type="HAMAP-Rule" id="MF_00160"/>
    </source>
</evidence>
<feature type="modified residue" description="N6-(pyridoxal phosphate)lysine" evidence="11">
    <location>
        <position position="193"/>
    </location>
</feature>
<reference evidence="13 14" key="1">
    <citation type="submission" date="2018-05" db="EMBL/GenBank/DDBJ databases">
        <title>Complete genome sequence of Megasphaera sp. AJH120T, isolated from the ceca of a chicken.</title>
        <authorList>
            <person name="Maki J."/>
            <person name="Looft T."/>
        </authorList>
    </citation>
    <scope>NUCLEOTIDE SEQUENCE [LARGE SCALE GENOMIC DNA]</scope>
    <source>
        <strain evidence="13 14">AJH120</strain>
    </source>
</reference>
<feature type="binding site" evidence="11">
    <location>
        <begin position="234"/>
        <end position="235"/>
    </location>
    <ligand>
        <name>pyridoxal 5'-phosphate</name>
        <dbReference type="ChEBI" id="CHEBI:597326"/>
    </ligand>
</feature>
<comment type="catalytic activity">
    <reaction evidence="10 11">
        <text>O-phospho-L-serine + 2-oxoglutarate = 3-phosphooxypyruvate + L-glutamate</text>
        <dbReference type="Rhea" id="RHEA:14329"/>
        <dbReference type="ChEBI" id="CHEBI:16810"/>
        <dbReference type="ChEBI" id="CHEBI:18110"/>
        <dbReference type="ChEBI" id="CHEBI:29985"/>
        <dbReference type="ChEBI" id="CHEBI:57524"/>
        <dbReference type="EC" id="2.6.1.52"/>
    </reaction>
</comment>
<evidence type="ECO:0000256" key="8">
    <source>
        <dbReference type="ARBA" id="ARBA00023299"/>
    </source>
</evidence>
<feature type="binding site" evidence="11">
    <location>
        <position position="150"/>
    </location>
    <ligand>
        <name>pyridoxal 5'-phosphate</name>
        <dbReference type="ChEBI" id="CHEBI:597326"/>
    </ligand>
</feature>
<evidence type="ECO:0000313" key="13">
    <source>
        <dbReference type="EMBL" id="AXL21638.1"/>
    </source>
</evidence>
<gene>
    <name evidence="11" type="primary">serC</name>
    <name evidence="13" type="ORF">DKB62_08685</name>
</gene>
<keyword evidence="8 11" id="KW-0718">Serine biosynthesis</keyword>
<dbReference type="UniPathway" id="UPA00135">
    <property type="reaction ID" value="UER00197"/>
</dbReference>
<evidence type="ECO:0000313" key="14">
    <source>
        <dbReference type="Proteomes" id="UP000254337"/>
    </source>
</evidence>
<dbReference type="PANTHER" id="PTHR43247:SF1">
    <property type="entry name" value="PHOSPHOSERINE AMINOTRANSFERASE"/>
    <property type="match status" value="1"/>
</dbReference>
<dbReference type="InterPro" id="IPR015424">
    <property type="entry name" value="PyrdxlP-dep_Trfase"/>
</dbReference>
<keyword evidence="6 11" id="KW-0808">Transferase</keyword>
<keyword evidence="14" id="KW-1185">Reference proteome</keyword>
<evidence type="ECO:0000256" key="3">
    <source>
        <dbReference type="ARBA" id="ARBA00006904"/>
    </source>
</evidence>
<evidence type="ECO:0000256" key="4">
    <source>
        <dbReference type="ARBA" id="ARBA00022576"/>
    </source>
</evidence>
<dbReference type="RefSeq" id="WP_107195372.1">
    <property type="nucleotide sequence ID" value="NZ_CP029462.1"/>
</dbReference>
<feature type="domain" description="Aminotransferase class V" evidence="12">
    <location>
        <begin position="4"/>
        <end position="345"/>
    </location>
</feature>
<dbReference type="InterPro" id="IPR000192">
    <property type="entry name" value="Aminotrans_V_dom"/>
</dbReference>
<dbReference type="GO" id="GO:0030170">
    <property type="term" value="F:pyridoxal phosphate binding"/>
    <property type="evidence" value="ECO:0007669"/>
    <property type="project" value="UniProtKB-UniRule"/>
</dbReference>
<dbReference type="InterPro" id="IPR015421">
    <property type="entry name" value="PyrdxlP-dep_Trfase_major"/>
</dbReference>
<keyword evidence="5 11" id="KW-0028">Amino-acid biosynthesis</keyword>
<evidence type="ECO:0000256" key="7">
    <source>
        <dbReference type="ARBA" id="ARBA00022898"/>
    </source>
</evidence>
<dbReference type="PIRSF" id="PIRSF000525">
    <property type="entry name" value="SerC"/>
    <property type="match status" value="1"/>
</dbReference>
<dbReference type="Gene3D" id="3.40.640.10">
    <property type="entry name" value="Type I PLP-dependent aspartate aminotransferase-like (Major domain)"/>
    <property type="match status" value="1"/>
</dbReference>
<feature type="binding site" evidence="11">
    <location>
        <begin position="76"/>
        <end position="77"/>
    </location>
    <ligand>
        <name>pyridoxal 5'-phosphate</name>
        <dbReference type="ChEBI" id="CHEBI:597326"/>
    </ligand>
</feature>
<evidence type="ECO:0000256" key="5">
    <source>
        <dbReference type="ARBA" id="ARBA00022605"/>
    </source>
</evidence>
<dbReference type="KEGG" id="meg:DKB62_08685"/>
<comment type="subunit">
    <text evidence="11">Homodimer.</text>
</comment>
<dbReference type="GO" id="GO:0004648">
    <property type="term" value="F:O-phospho-L-serine:2-oxoglutarate aminotransferase activity"/>
    <property type="evidence" value="ECO:0007669"/>
    <property type="project" value="UniProtKB-UniRule"/>
</dbReference>
<comment type="caution">
    <text evidence="11">Lacks conserved residue(s) required for the propagation of feature annotation.</text>
</comment>
<feature type="binding site" evidence="11">
    <location>
        <position position="100"/>
    </location>
    <ligand>
        <name>pyridoxal 5'-phosphate</name>
        <dbReference type="ChEBI" id="CHEBI:597326"/>
    </ligand>
</feature>
<dbReference type="HAMAP" id="MF_00160">
    <property type="entry name" value="SerC_aminotrans_5"/>
    <property type="match status" value="1"/>
</dbReference>
<comment type="catalytic activity">
    <reaction evidence="9 11">
        <text>4-(phosphooxy)-L-threonine + 2-oxoglutarate = (R)-3-hydroxy-2-oxo-4-phosphooxybutanoate + L-glutamate</text>
        <dbReference type="Rhea" id="RHEA:16573"/>
        <dbReference type="ChEBI" id="CHEBI:16810"/>
        <dbReference type="ChEBI" id="CHEBI:29985"/>
        <dbReference type="ChEBI" id="CHEBI:58452"/>
        <dbReference type="ChEBI" id="CHEBI:58538"/>
        <dbReference type="EC" id="2.6.1.52"/>
    </reaction>
</comment>
<evidence type="ECO:0000256" key="9">
    <source>
        <dbReference type="ARBA" id="ARBA00047630"/>
    </source>
</evidence>
<dbReference type="SUPFAM" id="SSF53383">
    <property type="entry name" value="PLP-dependent transferases"/>
    <property type="match status" value="1"/>
</dbReference>
<dbReference type="FunFam" id="3.40.640.10:FF:000010">
    <property type="entry name" value="Phosphoserine aminotransferase"/>
    <property type="match status" value="1"/>
</dbReference>
<feature type="binding site" evidence="11">
    <location>
        <position position="169"/>
    </location>
    <ligand>
        <name>pyridoxal 5'-phosphate</name>
        <dbReference type="ChEBI" id="CHEBI:597326"/>
    </ligand>
</feature>
<keyword evidence="7 11" id="KW-0663">Pyridoxal phosphate</keyword>
<dbReference type="EMBL" id="CP029462">
    <property type="protein sequence ID" value="AXL21638.1"/>
    <property type="molecule type" value="Genomic_DNA"/>
</dbReference>
<comment type="subcellular location">
    <subcellularLocation>
        <location evidence="11">Cytoplasm</location>
    </subcellularLocation>
</comment>
<dbReference type="Proteomes" id="UP000254337">
    <property type="component" value="Chromosome"/>
</dbReference>
<dbReference type="EC" id="2.6.1.52" evidence="11"/>
<dbReference type="AlphaFoldDB" id="A0A346B0J5"/>
<dbReference type="Pfam" id="PF00266">
    <property type="entry name" value="Aminotran_5"/>
    <property type="match status" value="1"/>
</dbReference>
<dbReference type="NCBIfam" id="TIGR01364">
    <property type="entry name" value="serC_1"/>
    <property type="match status" value="1"/>
</dbReference>
<dbReference type="GO" id="GO:0006564">
    <property type="term" value="P:L-serine biosynthetic process"/>
    <property type="evidence" value="ECO:0007669"/>
    <property type="project" value="UniProtKB-UniRule"/>
</dbReference>
<evidence type="ECO:0000256" key="1">
    <source>
        <dbReference type="ARBA" id="ARBA00003483"/>
    </source>
</evidence>
<protein>
    <recommendedName>
        <fullName evidence="11">Phosphoserine aminotransferase</fullName>
        <ecNumber evidence="11">2.6.1.52</ecNumber>
    </recommendedName>
    <alternativeName>
        <fullName evidence="11">Phosphohydroxythreonine aminotransferase</fullName>
        <shortName evidence="11">PSAT</shortName>
    </alternativeName>
</protein>
<evidence type="ECO:0000256" key="6">
    <source>
        <dbReference type="ARBA" id="ARBA00022679"/>
    </source>
</evidence>
<name>A0A346B0J5_9FIRM</name>
<dbReference type="FunFam" id="3.90.1150.10:FF:000006">
    <property type="entry name" value="Phosphoserine aminotransferase"/>
    <property type="match status" value="1"/>
</dbReference>
<sequence length="357" mass="39593">MKRVYNFNAGPSAMPLDVLKAVQAEFLDFNHTGMSIVEISHRSAAYQDMQDETVGLMRRLLQVPDDYHIVFMQGGGSLQFAMHAMNFLKRRGGYLNTGVWSDKAMKAASFFGDVYEVASSKADGFSYIPKADTFVVQPDTDYVYMTSNNTIHGTEWHGYPSFDVPLFCDMSSDFMSQPVDVSKFDFIYAGAQKNIGPAGVVVAIIKDSLLAQTKEDVPVVLQYKTYVEHDSTYNTPPVFGIYFINKVMHWLEDNGGLEGAYRRNVQKAGIVYAAIDGSDGFYRGHAAADSRSLMNVTFNLPTAELEAAFVAQAAERGLIGLKGHRSLGGCRASIYNAVTEEGCRALAEFMEEFRKNH</sequence>
<dbReference type="OrthoDB" id="9809412at2"/>
<dbReference type="InterPro" id="IPR022278">
    <property type="entry name" value="Pser_aminoTfrase"/>
</dbReference>
<feature type="binding site" evidence="11">
    <location>
        <position position="192"/>
    </location>
    <ligand>
        <name>pyridoxal 5'-phosphate</name>
        <dbReference type="ChEBI" id="CHEBI:597326"/>
    </ligand>
</feature>
<feature type="binding site" evidence="11">
    <location>
        <position position="42"/>
    </location>
    <ligand>
        <name>L-glutamate</name>
        <dbReference type="ChEBI" id="CHEBI:29985"/>
    </ligand>
</feature>
<keyword evidence="4 11" id="KW-0032">Aminotransferase</keyword>
<evidence type="ECO:0000256" key="10">
    <source>
        <dbReference type="ARBA" id="ARBA00049007"/>
    </source>
</evidence>
<evidence type="ECO:0000259" key="12">
    <source>
        <dbReference type="Pfam" id="PF00266"/>
    </source>
</evidence>
<accession>A0A346B0J5</accession>
<dbReference type="GO" id="GO:0005737">
    <property type="term" value="C:cytoplasm"/>
    <property type="evidence" value="ECO:0007669"/>
    <property type="project" value="UniProtKB-SubCell"/>
</dbReference>
<comment type="cofactor">
    <cofactor evidence="11">
        <name>pyridoxal 5'-phosphate</name>
        <dbReference type="ChEBI" id="CHEBI:597326"/>
    </cofactor>
    <text evidence="11">Binds 1 pyridoxal phosphate per subunit.</text>
</comment>
<dbReference type="InterPro" id="IPR015422">
    <property type="entry name" value="PyrdxlP-dep_Trfase_small"/>
</dbReference>
<comment type="similarity">
    <text evidence="3 11">Belongs to the class-V pyridoxal-phosphate-dependent aminotransferase family. SerC subfamily.</text>
</comment>
<organism evidence="13 14">
    <name type="scientific">Megasphaera stantonii</name>
    <dbReference type="NCBI Taxonomy" id="2144175"/>
    <lineage>
        <taxon>Bacteria</taxon>
        <taxon>Bacillati</taxon>
        <taxon>Bacillota</taxon>
        <taxon>Negativicutes</taxon>
        <taxon>Veillonellales</taxon>
        <taxon>Veillonellaceae</taxon>
        <taxon>Megasphaera</taxon>
    </lineage>
</organism>